<evidence type="ECO:0000313" key="9">
    <source>
        <dbReference type="Proteomes" id="UP000052022"/>
    </source>
</evidence>
<feature type="transmembrane region" description="Helical" evidence="6">
    <location>
        <begin position="95"/>
        <end position="115"/>
    </location>
</feature>
<feature type="transmembrane region" description="Helical" evidence="6">
    <location>
        <begin position="6"/>
        <end position="25"/>
    </location>
</feature>
<evidence type="ECO:0000256" key="3">
    <source>
        <dbReference type="ARBA" id="ARBA00022692"/>
    </source>
</evidence>
<evidence type="ECO:0000256" key="1">
    <source>
        <dbReference type="ARBA" id="ARBA00004651"/>
    </source>
</evidence>
<dbReference type="Proteomes" id="UP000052022">
    <property type="component" value="Unassembled WGS sequence"/>
</dbReference>
<evidence type="ECO:0000313" key="8">
    <source>
        <dbReference type="EMBL" id="CUH74924.1"/>
    </source>
</evidence>
<dbReference type="GO" id="GO:0005886">
    <property type="term" value="C:plasma membrane"/>
    <property type="evidence" value="ECO:0007669"/>
    <property type="project" value="UniProtKB-SubCell"/>
</dbReference>
<accession>A0A0P1GGY2</accession>
<organism evidence="8 9">
    <name type="scientific">Tritonibacter multivorans</name>
    <dbReference type="NCBI Taxonomy" id="928856"/>
    <lineage>
        <taxon>Bacteria</taxon>
        <taxon>Pseudomonadati</taxon>
        <taxon>Pseudomonadota</taxon>
        <taxon>Alphaproteobacteria</taxon>
        <taxon>Rhodobacterales</taxon>
        <taxon>Paracoccaceae</taxon>
        <taxon>Tritonibacter</taxon>
    </lineage>
</organism>
<evidence type="ECO:0000256" key="4">
    <source>
        <dbReference type="ARBA" id="ARBA00022989"/>
    </source>
</evidence>
<proteinExistence type="predicted"/>
<evidence type="ECO:0000256" key="6">
    <source>
        <dbReference type="SAM" id="Phobius"/>
    </source>
</evidence>
<dbReference type="STRING" id="928856.SAMN04488049_11357"/>
<keyword evidence="5 6" id="KW-0472">Membrane</keyword>
<feature type="transmembrane region" description="Helical" evidence="6">
    <location>
        <begin position="274"/>
        <end position="298"/>
    </location>
</feature>
<dbReference type="Pfam" id="PF00482">
    <property type="entry name" value="T2SSF"/>
    <property type="match status" value="1"/>
</dbReference>
<dbReference type="AlphaFoldDB" id="A0A0P1GGY2"/>
<feature type="transmembrane region" description="Helical" evidence="6">
    <location>
        <begin position="121"/>
        <end position="143"/>
    </location>
</feature>
<reference evidence="8 9" key="1">
    <citation type="submission" date="2015-09" db="EMBL/GenBank/DDBJ databases">
        <authorList>
            <consortium name="Swine Surveillance"/>
        </authorList>
    </citation>
    <scope>NUCLEOTIDE SEQUENCE [LARGE SCALE GENOMIC DNA]</scope>
    <source>
        <strain evidence="8 9">CECT 7557</strain>
    </source>
</reference>
<feature type="domain" description="Type II secretion system protein GspF" evidence="7">
    <location>
        <begin position="163"/>
        <end position="290"/>
    </location>
</feature>
<evidence type="ECO:0000256" key="2">
    <source>
        <dbReference type="ARBA" id="ARBA00022475"/>
    </source>
</evidence>
<keyword evidence="9" id="KW-1185">Reference proteome</keyword>
<gene>
    <name evidence="8" type="ORF">TRM7557_00147</name>
</gene>
<dbReference type="InterPro" id="IPR018076">
    <property type="entry name" value="T2SS_GspF_dom"/>
</dbReference>
<sequence>MTETLVLGAIFLAVLVFAFTGLTMFQRQRDLQRTLSTTKQKADREKIVLDSLPQQEDGQLGYFIDVVKKAGPNSIQMRLVQAGYFSPRDVTVFNFVRLGIAVGFCLLGHVLLGILRPESSQFALMVAAVLVGGLGFVLCGIVLEQMGKRKQAEYRKIFPDMMDLLLVCVDAGLSLNASIDRVNREFLRTVPGFGIQLSILNLEIRAGRPIHEALNNLAMRIQVDEARMLAVLFRQSEELGSSVARTLRTFAKEMRQMRIIRAEEKANTLPLKMLFPMALCMFPVSLLIVLVPIVMTLLEFLDVMSPA</sequence>
<comment type="subcellular location">
    <subcellularLocation>
        <location evidence="1">Cell membrane</location>
        <topology evidence="1">Multi-pass membrane protein</topology>
    </subcellularLocation>
</comment>
<protein>
    <submittedName>
        <fullName evidence="8">Flp pilus assembly protein TadB</fullName>
    </submittedName>
</protein>
<keyword evidence="2" id="KW-1003">Cell membrane</keyword>
<dbReference type="PANTHER" id="PTHR35007:SF2">
    <property type="entry name" value="PILUS ASSEMBLE PROTEIN"/>
    <property type="match status" value="1"/>
</dbReference>
<dbReference type="EMBL" id="CYSD01000002">
    <property type="protein sequence ID" value="CUH74924.1"/>
    <property type="molecule type" value="Genomic_DNA"/>
</dbReference>
<evidence type="ECO:0000256" key="5">
    <source>
        <dbReference type="ARBA" id="ARBA00023136"/>
    </source>
</evidence>
<evidence type="ECO:0000259" key="7">
    <source>
        <dbReference type="Pfam" id="PF00482"/>
    </source>
</evidence>
<name>A0A0P1GGY2_9RHOB</name>
<keyword evidence="3 6" id="KW-0812">Transmembrane</keyword>
<keyword evidence="4 6" id="KW-1133">Transmembrane helix</keyword>
<dbReference type="PANTHER" id="PTHR35007">
    <property type="entry name" value="INTEGRAL MEMBRANE PROTEIN-RELATED"/>
    <property type="match status" value="1"/>
</dbReference>
<dbReference type="RefSeq" id="WP_058288304.1">
    <property type="nucleotide sequence ID" value="NZ_CYSD01000002.1"/>
</dbReference>
<dbReference type="OrthoDB" id="9810662at2"/>